<feature type="domain" description="Bet v I/Major latex protein" evidence="3">
    <location>
        <begin position="2"/>
        <end position="149"/>
    </location>
</feature>
<name>A0A498HL99_MALDO</name>
<evidence type="ECO:0000256" key="1">
    <source>
        <dbReference type="ARBA" id="ARBA00038242"/>
    </source>
</evidence>
<dbReference type="GO" id="GO:0006952">
    <property type="term" value="P:defense response"/>
    <property type="evidence" value="ECO:0007669"/>
    <property type="project" value="InterPro"/>
</dbReference>
<dbReference type="Pfam" id="PF00694">
    <property type="entry name" value="Aconitase_C"/>
    <property type="match status" value="1"/>
</dbReference>
<dbReference type="PANTHER" id="PTHR31338:SF16">
    <property type="entry name" value="POLYKETIDE CYCLASE_DEHYDRASE AND LIPID TRANSPORT SUPERFAMILY PROTEIN"/>
    <property type="match status" value="1"/>
</dbReference>
<dbReference type="SMART" id="SM01037">
    <property type="entry name" value="Bet_v_1"/>
    <property type="match status" value="2"/>
</dbReference>
<evidence type="ECO:0000256" key="2">
    <source>
        <dbReference type="SAM" id="MobiDB-lite"/>
    </source>
</evidence>
<dbReference type="AlphaFoldDB" id="A0A498HL99"/>
<dbReference type="GO" id="GO:0043436">
    <property type="term" value="P:oxoacid metabolic process"/>
    <property type="evidence" value="ECO:0007669"/>
    <property type="project" value="UniProtKB-ARBA"/>
</dbReference>
<dbReference type="SUPFAM" id="SSF52016">
    <property type="entry name" value="LeuD/IlvD-like"/>
    <property type="match status" value="1"/>
</dbReference>
<evidence type="ECO:0000313" key="4">
    <source>
        <dbReference type="EMBL" id="RXH70295.1"/>
    </source>
</evidence>
<feature type="region of interest" description="Disordered" evidence="2">
    <location>
        <begin position="447"/>
        <end position="477"/>
    </location>
</feature>
<organism evidence="4 5">
    <name type="scientific">Malus domestica</name>
    <name type="common">Apple</name>
    <name type="synonym">Pyrus malus</name>
    <dbReference type="NCBI Taxonomy" id="3750"/>
    <lineage>
        <taxon>Eukaryota</taxon>
        <taxon>Viridiplantae</taxon>
        <taxon>Streptophyta</taxon>
        <taxon>Embryophyta</taxon>
        <taxon>Tracheophyta</taxon>
        <taxon>Spermatophyta</taxon>
        <taxon>Magnoliopsida</taxon>
        <taxon>eudicotyledons</taxon>
        <taxon>Gunneridae</taxon>
        <taxon>Pentapetalae</taxon>
        <taxon>rosids</taxon>
        <taxon>fabids</taxon>
        <taxon>Rosales</taxon>
        <taxon>Rosaceae</taxon>
        <taxon>Amygdaloideae</taxon>
        <taxon>Maleae</taxon>
        <taxon>Malus</taxon>
    </lineage>
</organism>
<dbReference type="PANTHER" id="PTHR31338">
    <property type="entry name" value="POLYKETIDE CYCLASE/DEHYDRASE AND LIPID TRANSPORT SUPERFAMILY PROTEIN"/>
    <property type="match status" value="1"/>
</dbReference>
<feature type="domain" description="Bet v I/Major latex protein" evidence="3">
    <location>
        <begin position="271"/>
        <end position="451"/>
    </location>
</feature>
<dbReference type="Pfam" id="PF00407">
    <property type="entry name" value="Bet_v_1"/>
    <property type="match status" value="4"/>
</dbReference>
<comment type="caution">
    <text evidence="4">The sequence shown here is derived from an EMBL/GenBank/DDBJ whole genome shotgun (WGS) entry which is preliminary data.</text>
</comment>
<comment type="similarity">
    <text evidence="1">Belongs to the MLP family.</text>
</comment>
<gene>
    <name evidence="4" type="ORF">DVH24_007551</name>
</gene>
<dbReference type="Proteomes" id="UP000290289">
    <property type="component" value="Chromosome 16"/>
</dbReference>
<dbReference type="CDD" id="cd07816">
    <property type="entry name" value="Bet_v1-like"/>
    <property type="match status" value="1"/>
</dbReference>
<reference evidence="4 5" key="1">
    <citation type="submission" date="2018-10" db="EMBL/GenBank/DDBJ databases">
        <title>A high-quality apple genome assembly.</title>
        <authorList>
            <person name="Hu J."/>
        </authorList>
    </citation>
    <scope>NUCLEOTIDE SEQUENCE [LARGE SCALE GENOMIC DNA]</scope>
    <source>
        <strain evidence="5">cv. HFTH1</strain>
        <tissue evidence="4">Young leaf</tissue>
    </source>
</reference>
<dbReference type="InterPro" id="IPR023393">
    <property type="entry name" value="START-like_dom_sf"/>
</dbReference>
<dbReference type="InterPro" id="IPR000916">
    <property type="entry name" value="Bet_v_I/MLP"/>
</dbReference>
<sequence length="535" mass="60143">MSNSSKVETSVEIKSEANRFHEFFARTPYEICNISPDKVPSHKLLEGEWGKVGCVFLWDYIEDGKPTFSKELTEAIDDVNHSVTFTVLEGNPLDRYKSFKITLQVTPKLGVHDEGSVVNLVLQYEKLHDGFFGKSLIKSISSSPHIAKLGSYTLCNLPASYSTRFVDPGKRKSKYSIIIGGANFRCGSSGEHAPVALGVVGVAAVVAKSYARFFFRNSVATGEVETEIEIKAPAEKFYNIFKSQARHTSQKFVLAVSREFRDTWCTSLCDGHIEKSLFDRAPADKLYNMFKSAHLIPNISNTHIKGVDVHEGDWETHGSVKIWKYELDALKSSYVHSTSFNVYSFFAEILIYCSKNKVEIEQSGSCRDIQGTGGARRWEQAATLKGLEGEVFKYYKSFKGVYKFTQKDEGTCIANLWIEYEKLHENVKAPDRYVASSRESILKMGDPLGSSRVSSQKQNREGVVGAQSGQYRATSNNENKSITLNGLKGDVFQYYKSFKPVYQFTQKNEDNIAKLSTEYEKLTEDVAVRTNTSKQ</sequence>
<dbReference type="InterPro" id="IPR015928">
    <property type="entry name" value="Aconitase/3IPM_dehydase_swvl"/>
</dbReference>
<dbReference type="EMBL" id="RDQH01000342">
    <property type="protein sequence ID" value="RXH70295.1"/>
    <property type="molecule type" value="Genomic_DNA"/>
</dbReference>
<dbReference type="GO" id="GO:0016836">
    <property type="term" value="F:hydro-lyase activity"/>
    <property type="evidence" value="ECO:0007669"/>
    <property type="project" value="UniProtKB-ARBA"/>
</dbReference>
<dbReference type="InterPro" id="IPR000573">
    <property type="entry name" value="AconitaseA/IPMdHydase_ssu_swvl"/>
</dbReference>
<keyword evidence="5" id="KW-1185">Reference proteome</keyword>
<accession>A0A498HL99</accession>
<dbReference type="SUPFAM" id="SSF55961">
    <property type="entry name" value="Bet v1-like"/>
    <property type="match status" value="4"/>
</dbReference>
<dbReference type="Gene3D" id="3.20.19.10">
    <property type="entry name" value="Aconitase, domain 4"/>
    <property type="match status" value="1"/>
</dbReference>
<proteinExistence type="inferred from homology"/>
<evidence type="ECO:0000259" key="3">
    <source>
        <dbReference type="SMART" id="SM01037"/>
    </source>
</evidence>
<dbReference type="Gene3D" id="3.30.530.20">
    <property type="match status" value="4"/>
</dbReference>
<feature type="compositionally biased region" description="Polar residues" evidence="2">
    <location>
        <begin position="467"/>
        <end position="477"/>
    </location>
</feature>
<protein>
    <recommendedName>
        <fullName evidence="3">Bet v I/Major latex protein domain-containing protein</fullName>
    </recommendedName>
</protein>
<dbReference type="InterPro" id="IPR052006">
    <property type="entry name" value="MLP-like"/>
</dbReference>
<evidence type="ECO:0000313" key="5">
    <source>
        <dbReference type="Proteomes" id="UP000290289"/>
    </source>
</evidence>